<dbReference type="PANTHER" id="PTHR34501">
    <property type="entry name" value="PROTEIN YDDL-RELATED"/>
    <property type="match status" value="1"/>
</dbReference>
<evidence type="ECO:0000256" key="4">
    <source>
        <dbReference type="ARBA" id="ARBA00022452"/>
    </source>
</evidence>
<name>A0A0B0H9Y4_SOVGS</name>
<dbReference type="eggNOG" id="COG3203">
    <property type="taxonomic scope" value="Bacteria"/>
</dbReference>
<evidence type="ECO:0000256" key="7">
    <source>
        <dbReference type="ARBA" id="ARBA00023065"/>
    </source>
</evidence>
<accession>A0A0B0H9Y4</accession>
<evidence type="ECO:0000256" key="9">
    <source>
        <dbReference type="ARBA" id="ARBA00023136"/>
    </source>
</evidence>
<dbReference type="Pfam" id="PF13609">
    <property type="entry name" value="Porin_4"/>
    <property type="match status" value="1"/>
</dbReference>
<evidence type="ECO:0000256" key="3">
    <source>
        <dbReference type="ARBA" id="ARBA00022448"/>
    </source>
</evidence>
<dbReference type="GO" id="GO:0009279">
    <property type="term" value="C:cell outer membrane"/>
    <property type="evidence" value="ECO:0007669"/>
    <property type="project" value="UniProtKB-SubCell"/>
</dbReference>
<evidence type="ECO:0000259" key="12">
    <source>
        <dbReference type="Pfam" id="PF13609"/>
    </source>
</evidence>
<dbReference type="EMBL" id="JRAA01000003">
    <property type="protein sequence ID" value="KHF24261.1"/>
    <property type="molecule type" value="Genomic_DNA"/>
</dbReference>
<dbReference type="RefSeq" id="WP_043118333.1">
    <property type="nucleotide sequence ID" value="NZ_JRAA01000003.1"/>
</dbReference>
<dbReference type="Gene3D" id="2.40.160.10">
    <property type="entry name" value="Porin"/>
    <property type="match status" value="1"/>
</dbReference>
<comment type="caution">
    <text evidence="13">The sequence shown here is derived from an EMBL/GenBank/DDBJ whole genome shotgun (WGS) entry which is preliminary data.</text>
</comment>
<dbReference type="GO" id="GO:0034220">
    <property type="term" value="P:monoatomic ion transmembrane transport"/>
    <property type="evidence" value="ECO:0007669"/>
    <property type="project" value="InterPro"/>
</dbReference>
<evidence type="ECO:0000313" key="13">
    <source>
        <dbReference type="EMBL" id="KHF24261.1"/>
    </source>
</evidence>
<dbReference type="CDD" id="cd00342">
    <property type="entry name" value="gram_neg_porins"/>
    <property type="match status" value="1"/>
</dbReference>
<keyword evidence="9" id="KW-0472">Membrane</keyword>
<dbReference type="PRINTS" id="PR00182">
    <property type="entry name" value="ECOLNEIPORIN"/>
</dbReference>
<reference evidence="13 14" key="1">
    <citation type="journal article" date="2014" name="BMC Genomics">
        <title>The genome of the intracellular bacterium of the coastal bivalve, Solemya velum: a blueprint for thriving in and out of symbiosis.</title>
        <authorList>
            <person name="Dmytrenko O."/>
            <person name="Russell S.L."/>
            <person name="Loo W.T."/>
            <person name="Fontanez K.M."/>
            <person name="Liao L."/>
            <person name="Roeselers G."/>
            <person name="Sharma R."/>
            <person name="Stewart F.J."/>
            <person name="Newton I.L."/>
            <person name="Woyke T."/>
            <person name="Wu D."/>
            <person name="Lang J.M."/>
            <person name="Eisen J.A."/>
            <person name="Cavanaugh C.M."/>
        </authorList>
    </citation>
    <scope>NUCLEOTIDE SEQUENCE [LARGE SCALE GENOMIC DNA]</scope>
    <source>
        <strain evidence="13 14">WH</strain>
    </source>
</reference>
<dbReference type="PRINTS" id="PR00184">
    <property type="entry name" value="NEISSPPORIN"/>
</dbReference>
<dbReference type="InterPro" id="IPR002299">
    <property type="entry name" value="Porin_Neis"/>
</dbReference>
<dbReference type="STRING" id="2340.JV46_26980"/>
<dbReference type="Proteomes" id="UP000030856">
    <property type="component" value="Unassembled WGS sequence"/>
</dbReference>
<evidence type="ECO:0000256" key="8">
    <source>
        <dbReference type="ARBA" id="ARBA00023114"/>
    </source>
</evidence>
<dbReference type="OrthoDB" id="8173690at2"/>
<dbReference type="InterPro" id="IPR023614">
    <property type="entry name" value="Porin_dom_sf"/>
</dbReference>
<dbReference type="InterPro" id="IPR033900">
    <property type="entry name" value="Gram_neg_porin_domain"/>
</dbReference>
<sequence length="329" mass="35646">MKKSILAAAIAAAVAAPAVNANVTIYGKVHVSVDNIDGDMYNWPDKDGYRHDDSISDLDQWQVKSRASRIGFNGTEDLGNGLSLIWKAETTYDFADGSAWGSGRNAYIGLTGDWGTFLYGRHDTPYKMAYYAGGVEMMGDTIIDFGETGYLDSTYSRVRASNAIAYVSPNMNGLTIAAAIVPGEGNNFDKGTGLADAVSISGMYSNNGLKLAAGYEDLGDDDNKFLVTAGYTMNNFTIAALYQNADFEDQDIDTVLLAGSYSMGNNTFVAKWGRTKDSYRDGTRATVWSLGAEHKLSKRSSVYVGYTNADENYQDDSMDGFSVGMIHNF</sequence>
<evidence type="ECO:0000256" key="1">
    <source>
        <dbReference type="ARBA" id="ARBA00004571"/>
    </source>
</evidence>
<proteinExistence type="predicted"/>
<dbReference type="InterPro" id="IPR001702">
    <property type="entry name" value="Porin_Gram-ve"/>
</dbReference>
<feature type="chain" id="PRO_5002073763" evidence="11">
    <location>
        <begin position="22"/>
        <end position="329"/>
    </location>
</feature>
<organism evidence="13 14">
    <name type="scientific">Solemya velum gill symbiont</name>
    <dbReference type="NCBI Taxonomy" id="2340"/>
    <lineage>
        <taxon>Bacteria</taxon>
        <taxon>Pseudomonadati</taxon>
        <taxon>Pseudomonadota</taxon>
        <taxon>Gammaproteobacteria</taxon>
        <taxon>sulfur-oxidizing symbionts</taxon>
    </lineage>
</organism>
<gene>
    <name evidence="13" type="ORF">JV46_26980</name>
</gene>
<dbReference type="GO" id="GO:0015288">
    <property type="term" value="F:porin activity"/>
    <property type="evidence" value="ECO:0007669"/>
    <property type="project" value="UniProtKB-KW"/>
</dbReference>
<keyword evidence="4" id="KW-1134">Transmembrane beta strand</keyword>
<evidence type="ECO:0000256" key="10">
    <source>
        <dbReference type="ARBA" id="ARBA00023237"/>
    </source>
</evidence>
<comment type="subcellular location">
    <subcellularLocation>
        <location evidence="1">Cell outer membrane</location>
        <topology evidence="1">Multi-pass membrane protein</topology>
    </subcellularLocation>
</comment>
<evidence type="ECO:0000256" key="6">
    <source>
        <dbReference type="ARBA" id="ARBA00022729"/>
    </source>
</evidence>
<dbReference type="GO" id="GO:0046930">
    <property type="term" value="C:pore complex"/>
    <property type="evidence" value="ECO:0007669"/>
    <property type="project" value="UniProtKB-KW"/>
</dbReference>
<keyword evidence="10" id="KW-0998">Cell outer membrane</keyword>
<dbReference type="InterPro" id="IPR050298">
    <property type="entry name" value="Gram-neg_bact_OMP"/>
</dbReference>
<keyword evidence="7" id="KW-0406">Ion transport</keyword>
<keyword evidence="8" id="KW-0626">Porin</keyword>
<evidence type="ECO:0000313" key="14">
    <source>
        <dbReference type="Proteomes" id="UP000030856"/>
    </source>
</evidence>
<evidence type="ECO:0000256" key="5">
    <source>
        <dbReference type="ARBA" id="ARBA00022692"/>
    </source>
</evidence>
<dbReference type="AlphaFoldDB" id="A0A0B0H9Y4"/>
<keyword evidence="6 11" id="KW-0732">Signal</keyword>
<protein>
    <submittedName>
        <fullName evidence="13">Porin</fullName>
    </submittedName>
</protein>
<dbReference type="PANTHER" id="PTHR34501:SF9">
    <property type="entry name" value="MAJOR OUTER MEMBRANE PROTEIN P.IA"/>
    <property type="match status" value="1"/>
</dbReference>
<keyword evidence="14" id="KW-1185">Reference proteome</keyword>
<keyword evidence="5" id="KW-0812">Transmembrane</keyword>
<dbReference type="SUPFAM" id="SSF56935">
    <property type="entry name" value="Porins"/>
    <property type="match status" value="1"/>
</dbReference>
<evidence type="ECO:0000256" key="11">
    <source>
        <dbReference type="SAM" id="SignalP"/>
    </source>
</evidence>
<keyword evidence="3" id="KW-0813">Transport</keyword>
<feature type="domain" description="Porin" evidence="12">
    <location>
        <begin position="8"/>
        <end position="311"/>
    </location>
</feature>
<feature type="signal peptide" evidence="11">
    <location>
        <begin position="1"/>
        <end position="21"/>
    </location>
</feature>
<evidence type="ECO:0000256" key="2">
    <source>
        <dbReference type="ARBA" id="ARBA00011233"/>
    </source>
</evidence>
<comment type="subunit">
    <text evidence="2">Homotrimer.</text>
</comment>